<dbReference type="EMBL" id="JBHSTI010000048">
    <property type="protein sequence ID" value="MFC6239570.1"/>
    <property type="molecule type" value="Genomic_DNA"/>
</dbReference>
<organism evidence="3 4">
    <name type="scientific">Longivirga aurantiaca</name>
    <dbReference type="NCBI Taxonomy" id="1837743"/>
    <lineage>
        <taxon>Bacteria</taxon>
        <taxon>Bacillati</taxon>
        <taxon>Actinomycetota</taxon>
        <taxon>Actinomycetes</taxon>
        <taxon>Sporichthyales</taxon>
        <taxon>Sporichthyaceae</taxon>
        <taxon>Longivirga</taxon>
    </lineage>
</organism>
<dbReference type="Proteomes" id="UP001596138">
    <property type="component" value="Unassembled WGS sequence"/>
</dbReference>
<feature type="transmembrane region" description="Helical" evidence="1">
    <location>
        <begin position="45"/>
        <end position="65"/>
    </location>
</feature>
<proteinExistence type="predicted"/>
<feature type="transmembrane region" description="Helical" evidence="1">
    <location>
        <begin position="77"/>
        <end position="98"/>
    </location>
</feature>
<reference evidence="4" key="1">
    <citation type="journal article" date="2019" name="Int. J. Syst. Evol. Microbiol.">
        <title>The Global Catalogue of Microorganisms (GCM) 10K type strain sequencing project: providing services to taxonomists for standard genome sequencing and annotation.</title>
        <authorList>
            <consortium name="The Broad Institute Genomics Platform"/>
            <consortium name="The Broad Institute Genome Sequencing Center for Infectious Disease"/>
            <person name="Wu L."/>
            <person name="Ma J."/>
        </authorList>
    </citation>
    <scope>NUCLEOTIDE SEQUENCE [LARGE SCALE GENOMIC DNA]</scope>
    <source>
        <strain evidence="4">CGMCC 4.7317</strain>
    </source>
</reference>
<accession>A0ABW1T5G9</accession>
<evidence type="ECO:0000259" key="2">
    <source>
        <dbReference type="Pfam" id="PF13548"/>
    </source>
</evidence>
<comment type="caution">
    <text evidence="3">The sequence shown here is derived from an EMBL/GenBank/DDBJ whole genome shotgun (WGS) entry which is preliminary data.</text>
</comment>
<feature type="non-terminal residue" evidence="3">
    <location>
        <position position="167"/>
    </location>
</feature>
<feature type="transmembrane region" description="Helical" evidence="1">
    <location>
        <begin position="146"/>
        <end position="166"/>
    </location>
</feature>
<dbReference type="Pfam" id="PF13548">
    <property type="entry name" value="DUF4126"/>
    <property type="match status" value="1"/>
</dbReference>
<keyword evidence="1" id="KW-1133">Transmembrane helix</keyword>
<evidence type="ECO:0000313" key="3">
    <source>
        <dbReference type="EMBL" id="MFC6239570.1"/>
    </source>
</evidence>
<keyword evidence="1" id="KW-0472">Membrane</keyword>
<evidence type="ECO:0000313" key="4">
    <source>
        <dbReference type="Proteomes" id="UP001596138"/>
    </source>
</evidence>
<keyword evidence="1" id="KW-0812">Transmembrane</keyword>
<sequence>MDATTAVLTGLGLATAAGLNAYVPLLVVGLLGRFGVLDLSAPYDSLSSTPALIVLAVLLAVEVLADKVAGVDSINDVIQTVVRPAAGAVLFAGSIGLLTDLPPWVGVVAGLLTAGGVHATKAAVRPAVTVSTGGLGNPVVSAIEDAVSLVISVLAILAPVLMAVLLV</sequence>
<name>A0ABW1T5G9_9ACTN</name>
<keyword evidence="4" id="KW-1185">Reference proteome</keyword>
<dbReference type="RefSeq" id="WP_386768887.1">
    <property type="nucleotide sequence ID" value="NZ_JBHSTI010000048.1"/>
</dbReference>
<protein>
    <submittedName>
        <fullName evidence="3">DUF4126 domain-containing protein</fullName>
    </submittedName>
</protein>
<evidence type="ECO:0000256" key="1">
    <source>
        <dbReference type="SAM" id="Phobius"/>
    </source>
</evidence>
<dbReference type="InterPro" id="IPR025196">
    <property type="entry name" value="DUF4126"/>
</dbReference>
<feature type="domain" description="DUF4126" evidence="2">
    <location>
        <begin position="7"/>
        <end position="166"/>
    </location>
</feature>
<gene>
    <name evidence="3" type="ORF">ACFQGU_16995</name>
</gene>